<sequence>MLSGDFWIDGAPSQCYFLFIVPIFTFIIWLIELQTTTEKYILIIHILFCWNSIFEGFFMSFIIWSLRNIERIVGFKSFRNFMIYNWISYLPFCILINFLTGIETHLPMNYFYPFGLFSFMLYYIPSQPIFLILTDKCVLTLAFILDIIVYLPYSLVPVVTGAVGTAMWSYDVFHLGRCATEPLEISDDYPNSSRRRNRNRRHNNRNHNTNTSNNRTHHQHHQPQQQQSLLDIPIPEDIEDRNNIHENDPEIRESDVHTITEMGFDEQHARTALIRSRNNIQNALDMLLSGHLL</sequence>
<evidence type="ECO:0000259" key="3">
    <source>
        <dbReference type="PROSITE" id="PS50030"/>
    </source>
</evidence>
<dbReference type="CDD" id="cd14297">
    <property type="entry name" value="UBA2_spUBP14_like"/>
    <property type="match status" value="1"/>
</dbReference>
<dbReference type="VEuPathDB" id="TrichDB:TRFO_32352"/>
<dbReference type="Pfam" id="PF00627">
    <property type="entry name" value="UBA"/>
    <property type="match status" value="1"/>
</dbReference>
<dbReference type="AlphaFoldDB" id="A0A1J4JP04"/>
<dbReference type="OrthoDB" id="272778at2759"/>
<comment type="caution">
    <text evidence="4">The sequence shown here is derived from an EMBL/GenBank/DDBJ whole genome shotgun (WGS) entry which is preliminary data.</text>
</comment>
<organism evidence="4 5">
    <name type="scientific">Tritrichomonas foetus</name>
    <dbReference type="NCBI Taxonomy" id="1144522"/>
    <lineage>
        <taxon>Eukaryota</taxon>
        <taxon>Metamonada</taxon>
        <taxon>Parabasalia</taxon>
        <taxon>Tritrichomonadida</taxon>
        <taxon>Tritrichomonadidae</taxon>
        <taxon>Tritrichomonas</taxon>
    </lineage>
</organism>
<feature type="compositionally biased region" description="Basic residues" evidence="1">
    <location>
        <begin position="193"/>
        <end position="205"/>
    </location>
</feature>
<dbReference type="SUPFAM" id="SSF46934">
    <property type="entry name" value="UBA-like"/>
    <property type="match status" value="1"/>
</dbReference>
<evidence type="ECO:0000256" key="2">
    <source>
        <dbReference type="SAM" id="Phobius"/>
    </source>
</evidence>
<dbReference type="Proteomes" id="UP000179807">
    <property type="component" value="Unassembled WGS sequence"/>
</dbReference>
<reference evidence="4" key="1">
    <citation type="submission" date="2016-10" db="EMBL/GenBank/DDBJ databases">
        <authorList>
            <person name="Benchimol M."/>
            <person name="Almeida L.G."/>
            <person name="Vasconcelos A.T."/>
            <person name="Perreira-Neves A."/>
            <person name="Rosa I.A."/>
            <person name="Tasca T."/>
            <person name="Bogo M.R."/>
            <person name="de Souza W."/>
        </authorList>
    </citation>
    <scope>NUCLEOTIDE SEQUENCE [LARGE SCALE GENOMIC DNA]</scope>
    <source>
        <strain evidence="4">K</strain>
    </source>
</reference>
<dbReference type="PROSITE" id="PS50030">
    <property type="entry name" value="UBA"/>
    <property type="match status" value="1"/>
</dbReference>
<dbReference type="InterPro" id="IPR015940">
    <property type="entry name" value="UBA"/>
</dbReference>
<keyword evidence="2" id="KW-0812">Transmembrane</keyword>
<feature type="domain" description="UBA" evidence="3">
    <location>
        <begin position="250"/>
        <end position="290"/>
    </location>
</feature>
<dbReference type="SMART" id="SM00165">
    <property type="entry name" value="UBA"/>
    <property type="match status" value="1"/>
</dbReference>
<name>A0A1J4JP04_9EUKA</name>
<proteinExistence type="predicted"/>
<keyword evidence="2" id="KW-0472">Membrane</keyword>
<dbReference type="RefSeq" id="XP_068354015.1">
    <property type="nucleotide sequence ID" value="XM_068508447.1"/>
</dbReference>
<dbReference type="InterPro" id="IPR009060">
    <property type="entry name" value="UBA-like_sf"/>
</dbReference>
<feature type="region of interest" description="Disordered" evidence="1">
    <location>
        <begin position="186"/>
        <end position="228"/>
    </location>
</feature>
<dbReference type="Gene3D" id="1.10.8.10">
    <property type="entry name" value="DNA helicase RuvA subunit, C-terminal domain"/>
    <property type="match status" value="1"/>
</dbReference>
<dbReference type="GeneID" id="94843151"/>
<keyword evidence="2" id="KW-1133">Transmembrane helix</keyword>
<gene>
    <name evidence="4" type="ORF">TRFO_32352</name>
</gene>
<evidence type="ECO:0000313" key="4">
    <source>
        <dbReference type="EMBL" id="OHT00879.1"/>
    </source>
</evidence>
<feature type="transmembrane region" description="Helical" evidence="2">
    <location>
        <begin position="108"/>
        <end position="125"/>
    </location>
</feature>
<evidence type="ECO:0000313" key="5">
    <source>
        <dbReference type="Proteomes" id="UP000179807"/>
    </source>
</evidence>
<feature type="transmembrane region" description="Helical" evidence="2">
    <location>
        <begin position="15"/>
        <end position="34"/>
    </location>
</feature>
<dbReference type="EMBL" id="MLAK01000935">
    <property type="protein sequence ID" value="OHT00879.1"/>
    <property type="molecule type" value="Genomic_DNA"/>
</dbReference>
<accession>A0A1J4JP04</accession>
<protein>
    <recommendedName>
        <fullName evidence="3">UBA domain-containing protein</fullName>
    </recommendedName>
</protein>
<keyword evidence="5" id="KW-1185">Reference proteome</keyword>
<feature type="transmembrane region" description="Helical" evidence="2">
    <location>
        <begin position="83"/>
        <end position="102"/>
    </location>
</feature>
<feature type="transmembrane region" description="Helical" evidence="2">
    <location>
        <begin position="40"/>
        <end position="63"/>
    </location>
</feature>
<evidence type="ECO:0000256" key="1">
    <source>
        <dbReference type="SAM" id="MobiDB-lite"/>
    </source>
</evidence>